<comment type="caution">
    <text evidence="7">The sequence shown here is derived from an EMBL/GenBank/DDBJ whole genome shotgun (WGS) entry which is preliminary data.</text>
</comment>
<dbReference type="CDD" id="cd04235">
    <property type="entry name" value="AAK_CK"/>
    <property type="match status" value="1"/>
</dbReference>
<evidence type="ECO:0000259" key="6">
    <source>
        <dbReference type="Pfam" id="PF00696"/>
    </source>
</evidence>
<protein>
    <recommendedName>
        <fullName evidence="4 5">Carbamate kinase</fullName>
    </recommendedName>
</protein>
<feature type="domain" description="Aspartate/glutamate/uridylate kinase" evidence="6">
    <location>
        <begin position="17"/>
        <end position="307"/>
    </location>
</feature>
<keyword evidence="2 5" id="KW-0808">Transferase</keyword>
<dbReference type="SUPFAM" id="SSF53633">
    <property type="entry name" value="Carbamate kinase-like"/>
    <property type="match status" value="1"/>
</dbReference>
<gene>
    <name evidence="7" type="primary">arcC</name>
    <name evidence="7" type="ORF">E6K74_12525</name>
</gene>
<evidence type="ECO:0000313" key="7">
    <source>
        <dbReference type="EMBL" id="TMQ52323.1"/>
    </source>
</evidence>
<dbReference type="NCBIfam" id="TIGR00746">
    <property type="entry name" value="arcC"/>
    <property type="match status" value="1"/>
</dbReference>
<reference evidence="7 8" key="1">
    <citation type="journal article" date="2019" name="Nat. Microbiol.">
        <title>Mediterranean grassland soil C-N compound turnover is dependent on rainfall and depth, and is mediated by genomically divergent microorganisms.</title>
        <authorList>
            <person name="Diamond S."/>
            <person name="Andeer P.F."/>
            <person name="Li Z."/>
            <person name="Crits-Christoph A."/>
            <person name="Burstein D."/>
            <person name="Anantharaman K."/>
            <person name="Lane K.R."/>
            <person name="Thomas B.C."/>
            <person name="Pan C."/>
            <person name="Northen T.R."/>
            <person name="Banfield J.F."/>
        </authorList>
    </citation>
    <scope>NUCLEOTIDE SEQUENCE [LARGE SCALE GENOMIC DNA]</scope>
    <source>
        <strain evidence="7">WS_4</strain>
    </source>
</reference>
<name>A0A538SLS4_UNCEI</name>
<dbReference type="GO" id="GO:0005829">
    <property type="term" value="C:cytosol"/>
    <property type="evidence" value="ECO:0007669"/>
    <property type="project" value="TreeGrafter"/>
</dbReference>
<dbReference type="FunFam" id="3.40.1160.10:FF:000007">
    <property type="entry name" value="Carbamate kinase"/>
    <property type="match status" value="1"/>
</dbReference>
<accession>A0A538SLS4</accession>
<evidence type="ECO:0000313" key="8">
    <source>
        <dbReference type="Proteomes" id="UP000319829"/>
    </source>
</evidence>
<dbReference type="AlphaFoldDB" id="A0A538SLS4"/>
<dbReference type="InterPro" id="IPR036393">
    <property type="entry name" value="AceGlu_kinase-like_sf"/>
</dbReference>
<dbReference type="InterPro" id="IPR001048">
    <property type="entry name" value="Asp/Glu/Uridylate_kinase"/>
</dbReference>
<organism evidence="7 8">
    <name type="scientific">Eiseniibacteriota bacterium</name>
    <dbReference type="NCBI Taxonomy" id="2212470"/>
    <lineage>
        <taxon>Bacteria</taxon>
        <taxon>Candidatus Eiseniibacteriota</taxon>
    </lineage>
</organism>
<dbReference type="NCBIfam" id="NF009007">
    <property type="entry name" value="PRK12352.1"/>
    <property type="match status" value="1"/>
</dbReference>
<dbReference type="EMBL" id="VBOU01000104">
    <property type="protein sequence ID" value="TMQ52323.1"/>
    <property type="molecule type" value="Genomic_DNA"/>
</dbReference>
<evidence type="ECO:0000256" key="3">
    <source>
        <dbReference type="ARBA" id="ARBA00022777"/>
    </source>
</evidence>
<dbReference type="Proteomes" id="UP000319829">
    <property type="component" value="Unassembled WGS sequence"/>
</dbReference>
<dbReference type="InterPro" id="IPR003964">
    <property type="entry name" value="Carb_kinase"/>
</dbReference>
<evidence type="ECO:0000256" key="4">
    <source>
        <dbReference type="NCBIfam" id="TIGR00746"/>
    </source>
</evidence>
<comment type="similarity">
    <text evidence="1 5">Belongs to the carbamate kinase family.</text>
</comment>
<dbReference type="Pfam" id="PF00696">
    <property type="entry name" value="AA_kinase"/>
    <property type="match status" value="1"/>
</dbReference>
<dbReference type="PANTHER" id="PTHR30409:SF1">
    <property type="entry name" value="CARBAMATE KINASE-RELATED"/>
    <property type="match status" value="1"/>
</dbReference>
<sequence>MTPREVEPRANKLPRSAVITLGGNAILPARGTGTFEEQLAITRVTMEPIARLILEGVTVVLSHGNGPIVGNILIRNEAARDQIPPMPLDVCGADSQGGIGYMMQQTLQNELHRIGIHRPVVTMVTQVIVDERDPAFRRPTKPIGPFYSHERARTLAKEKGWTVVEDAGRGYRRVVPSPKPLEIVEIAAIRKLVQDGNVVIAAGGGGIPVSRQWDGTLHGVEAVIDKDLASSLLGRLLDSEALLIVTGVDRVAVHFGKPDQRDLTTATASELERFMAEGHFPQGSMGPKIQAAIEFVRSGGGSVFITSPEKIREALEGTAGTRIVRD</sequence>
<keyword evidence="3 5" id="KW-0418">Kinase</keyword>
<proteinExistence type="inferred from homology"/>
<dbReference type="GO" id="GO:0008804">
    <property type="term" value="F:carbamate kinase activity"/>
    <property type="evidence" value="ECO:0007669"/>
    <property type="project" value="UniProtKB-UniRule"/>
</dbReference>
<dbReference type="GO" id="GO:0019546">
    <property type="term" value="P:L-arginine deiminase pathway"/>
    <property type="evidence" value="ECO:0007669"/>
    <property type="project" value="TreeGrafter"/>
</dbReference>
<dbReference type="PANTHER" id="PTHR30409">
    <property type="entry name" value="CARBAMATE KINASE"/>
    <property type="match status" value="1"/>
</dbReference>
<dbReference type="PIRSF" id="PIRSF000723">
    <property type="entry name" value="Carbamate_kin"/>
    <property type="match status" value="1"/>
</dbReference>
<evidence type="ECO:0000256" key="2">
    <source>
        <dbReference type="ARBA" id="ARBA00022679"/>
    </source>
</evidence>
<evidence type="ECO:0000256" key="5">
    <source>
        <dbReference type="PIRNR" id="PIRNR000723"/>
    </source>
</evidence>
<dbReference type="PRINTS" id="PR01469">
    <property type="entry name" value="CARBMTKINASE"/>
</dbReference>
<dbReference type="Gene3D" id="3.40.1160.10">
    <property type="entry name" value="Acetylglutamate kinase-like"/>
    <property type="match status" value="1"/>
</dbReference>
<evidence type="ECO:0000256" key="1">
    <source>
        <dbReference type="ARBA" id="ARBA00011066"/>
    </source>
</evidence>